<sequence>MARCVVGVSSGTWYFECRIRREEGHYRVGWAQKKAELRAAVGFDKWGFGYRDIRGAVVHDSKRLDDMCAPYGANDVVGCSIDVDAGEIGFYKNGETQGVAFRSVPAGTYYPAVSLYGNAQITANFGPTFDFPPEKDHKPISDLASRVRPPVETRASKRHRVI</sequence>
<keyword evidence="2" id="KW-0539">Nucleus</keyword>
<feature type="domain" description="B30.2/SPRY" evidence="3">
    <location>
        <begin position="1"/>
        <end position="130"/>
    </location>
</feature>
<dbReference type="GO" id="GO:0048188">
    <property type="term" value="C:Set1C/COMPASS complex"/>
    <property type="evidence" value="ECO:0007669"/>
    <property type="project" value="InterPro"/>
</dbReference>
<comment type="subcellular location">
    <subcellularLocation>
        <location evidence="1">Nucleus</location>
    </subcellularLocation>
</comment>
<keyword evidence="5" id="KW-1185">Reference proteome</keyword>
<proteinExistence type="predicted"/>
<name>A0AAD7XET7_9STRA</name>
<dbReference type="Pfam" id="PF00622">
    <property type="entry name" value="SPRY"/>
    <property type="match status" value="1"/>
</dbReference>
<dbReference type="SMART" id="SM00449">
    <property type="entry name" value="SPRY"/>
    <property type="match status" value="1"/>
</dbReference>
<evidence type="ECO:0000313" key="4">
    <source>
        <dbReference type="EMBL" id="KAJ8598587.1"/>
    </source>
</evidence>
<dbReference type="InterPro" id="IPR043136">
    <property type="entry name" value="B30.2/SPRY_sf"/>
</dbReference>
<protein>
    <recommendedName>
        <fullName evidence="3">B30.2/SPRY domain-containing protein</fullName>
    </recommendedName>
</protein>
<dbReference type="PANTHER" id="PTHR10598">
    <property type="entry name" value="SET1/ASH2 HISTONE METHYLTRANSFERASE COMPLEX SUBUNIT ASH2"/>
    <property type="match status" value="1"/>
</dbReference>
<organism evidence="4 5">
    <name type="scientific">Chrysophaeum taylorii</name>
    <dbReference type="NCBI Taxonomy" id="2483200"/>
    <lineage>
        <taxon>Eukaryota</taxon>
        <taxon>Sar</taxon>
        <taxon>Stramenopiles</taxon>
        <taxon>Ochrophyta</taxon>
        <taxon>Pelagophyceae</taxon>
        <taxon>Pelagomonadales</taxon>
        <taxon>Pelagomonadaceae</taxon>
        <taxon>Chrysophaeum</taxon>
    </lineage>
</organism>
<dbReference type="CDD" id="cd12872">
    <property type="entry name" value="SPRY_Ash2"/>
    <property type="match status" value="1"/>
</dbReference>
<evidence type="ECO:0000256" key="2">
    <source>
        <dbReference type="ARBA" id="ARBA00023242"/>
    </source>
</evidence>
<dbReference type="InterPro" id="IPR013320">
    <property type="entry name" value="ConA-like_dom_sf"/>
</dbReference>
<dbReference type="PANTHER" id="PTHR10598:SF0">
    <property type="entry name" value="SET1_ASH2 HISTONE METHYLTRANSFERASE COMPLEX SUBUNIT ASH2"/>
    <property type="match status" value="1"/>
</dbReference>
<evidence type="ECO:0000256" key="1">
    <source>
        <dbReference type="ARBA" id="ARBA00004123"/>
    </source>
</evidence>
<reference evidence="4" key="1">
    <citation type="submission" date="2023-01" db="EMBL/GenBank/DDBJ databases">
        <title>Metagenome sequencing of chrysophaentin producing Chrysophaeum taylorii.</title>
        <authorList>
            <person name="Davison J."/>
            <person name="Bewley C."/>
        </authorList>
    </citation>
    <scope>NUCLEOTIDE SEQUENCE</scope>
    <source>
        <strain evidence="4">NIES-1699</strain>
    </source>
</reference>
<dbReference type="SUPFAM" id="SSF49899">
    <property type="entry name" value="Concanavalin A-like lectins/glucanases"/>
    <property type="match status" value="1"/>
</dbReference>
<dbReference type="InterPro" id="IPR037353">
    <property type="entry name" value="ASH2"/>
</dbReference>
<dbReference type="EMBL" id="JAQMWT010000670">
    <property type="protein sequence ID" value="KAJ8598587.1"/>
    <property type="molecule type" value="Genomic_DNA"/>
</dbReference>
<dbReference type="GO" id="GO:0000976">
    <property type="term" value="F:transcription cis-regulatory region binding"/>
    <property type="evidence" value="ECO:0007669"/>
    <property type="project" value="TreeGrafter"/>
</dbReference>
<evidence type="ECO:0000259" key="3">
    <source>
        <dbReference type="PROSITE" id="PS50188"/>
    </source>
</evidence>
<dbReference type="Gene3D" id="2.60.120.920">
    <property type="match status" value="1"/>
</dbReference>
<comment type="caution">
    <text evidence="4">The sequence shown here is derived from an EMBL/GenBank/DDBJ whole genome shotgun (WGS) entry which is preliminary data.</text>
</comment>
<evidence type="ECO:0000313" key="5">
    <source>
        <dbReference type="Proteomes" id="UP001230188"/>
    </source>
</evidence>
<dbReference type="AlphaFoldDB" id="A0AAD7XET7"/>
<dbReference type="Proteomes" id="UP001230188">
    <property type="component" value="Unassembled WGS sequence"/>
</dbReference>
<dbReference type="InterPro" id="IPR003877">
    <property type="entry name" value="SPRY_dom"/>
</dbReference>
<dbReference type="InterPro" id="IPR001870">
    <property type="entry name" value="B30.2/SPRY"/>
</dbReference>
<gene>
    <name evidence="4" type="ORF">CTAYLR_001722</name>
</gene>
<accession>A0AAD7XET7</accession>
<dbReference type="PROSITE" id="PS50188">
    <property type="entry name" value="B302_SPRY"/>
    <property type="match status" value="1"/>
</dbReference>